<feature type="compositionally biased region" description="Basic and acidic residues" evidence="1">
    <location>
        <begin position="174"/>
        <end position="185"/>
    </location>
</feature>
<reference evidence="3" key="1">
    <citation type="submission" date="2021-02" db="EMBL/GenBank/DDBJ databases">
        <authorList>
            <person name="Nowell W R."/>
        </authorList>
    </citation>
    <scope>NUCLEOTIDE SEQUENCE</scope>
</reference>
<accession>A0A813UNQ7</accession>
<dbReference type="Gene3D" id="2.60.210.10">
    <property type="entry name" value="Apoptosis, Tumor Necrosis Factor Receptor Associated Protein 2, Chain A"/>
    <property type="match status" value="1"/>
</dbReference>
<feature type="region of interest" description="Disordered" evidence="1">
    <location>
        <begin position="168"/>
        <end position="187"/>
    </location>
</feature>
<evidence type="ECO:0000313" key="5">
    <source>
        <dbReference type="Proteomes" id="UP000663882"/>
    </source>
</evidence>
<dbReference type="InterPro" id="IPR008974">
    <property type="entry name" value="TRAF-like"/>
</dbReference>
<protein>
    <recommendedName>
        <fullName evidence="2">MATH domain-containing protein</fullName>
    </recommendedName>
</protein>
<dbReference type="Proteomes" id="UP000663823">
    <property type="component" value="Unassembled WGS sequence"/>
</dbReference>
<comment type="caution">
    <text evidence="3">The sequence shown here is derived from an EMBL/GenBank/DDBJ whole genome shotgun (WGS) entry which is preliminary data.</text>
</comment>
<evidence type="ECO:0000313" key="4">
    <source>
        <dbReference type="EMBL" id="CAF3512070.1"/>
    </source>
</evidence>
<dbReference type="EMBL" id="CAJNOO010000144">
    <property type="protein sequence ID" value="CAF0826231.1"/>
    <property type="molecule type" value="Genomic_DNA"/>
</dbReference>
<dbReference type="EMBL" id="CAJOAX010000111">
    <property type="protein sequence ID" value="CAF3512070.1"/>
    <property type="molecule type" value="Genomic_DNA"/>
</dbReference>
<dbReference type="OrthoDB" id="10050183at2759"/>
<dbReference type="Proteomes" id="UP000663882">
    <property type="component" value="Unassembled WGS sequence"/>
</dbReference>
<gene>
    <name evidence="4" type="ORF">OTI717_LOCUS2317</name>
    <name evidence="3" type="ORF">RFH988_LOCUS5197</name>
</gene>
<dbReference type="SUPFAM" id="SSF49599">
    <property type="entry name" value="TRAF domain-like"/>
    <property type="match status" value="1"/>
</dbReference>
<proteinExistence type="predicted"/>
<feature type="domain" description="MATH" evidence="2">
    <location>
        <begin position="218"/>
        <end position="351"/>
    </location>
</feature>
<name>A0A813UNQ7_9BILA</name>
<evidence type="ECO:0000256" key="1">
    <source>
        <dbReference type="SAM" id="MobiDB-lite"/>
    </source>
</evidence>
<sequence>MAHHRINDINSTNVLQCPLHDYGCTDSFPQNQLSQHYLSEVHLKSIIKFICAKQINYESALIDLTINPKEIDGLLSSRHNQINNYSQFIERLNTVVIETLQSSNTTNIVSNTLPNINQISHSISSPTRDLIIGMDRSSNCTFDLQSHQQLNQINDMQMNQILSRIDSSSNSNEINHHTEQSEQHQDSSLINENNNIQFYMDLNNILQIQLENTPVSTDGILIWHVDEIFKKIDDAICKKQLFINSHLFQTSRNGHRLWARIYLNGKMNPNFISFHVHLNFPVCNTFTGYVKFILVDQSTNNPLQHIIKCCSAKMNNVNDCIGFDDFIDKNLLYKESNPYIYNDSLYFIVYVEQTNQEKFNHLSSNVKDALFQSCSAH</sequence>
<dbReference type="PROSITE" id="PS50144">
    <property type="entry name" value="MATH"/>
    <property type="match status" value="1"/>
</dbReference>
<dbReference type="InterPro" id="IPR002083">
    <property type="entry name" value="MATH/TRAF_dom"/>
</dbReference>
<evidence type="ECO:0000259" key="2">
    <source>
        <dbReference type="PROSITE" id="PS50144"/>
    </source>
</evidence>
<organism evidence="3 5">
    <name type="scientific">Rotaria sordida</name>
    <dbReference type="NCBI Taxonomy" id="392033"/>
    <lineage>
        <taxon>Eukaryota</taxon>
        <taxon>Metazoa</taxon>
        <taxon>Spiralia</taxon>
        <taxon>Gnathifera</taxon>
        <taxon>Rotifera</taxon>
        <taxon>Eurotatoria</taxon>
        <taxon>Bdelloidea</taxon>
        <taxon>Philodinida</taxon>
        <taxon>Philodinidae</taxon>
        <taxon>Rotaria</taxon>
    </lineage>
</organism>
<dbReference type="AlphaFoldDB" id="A0A813UNQ7"/>
<evidence type="ECO:0000313" key="3">
    <source>
        <dbReference type="EMBL" id="CAF0826231.1"/>
    </source>
</evidence>
<dbReference type="Pfam" id="PF22486">
    <property type="entry name" value="MATH_2"/>
    <property type="match status" value="1"/>
</dbReference>